<dbReference type="KEGG" id="pcr:Pcryo_1369"/>
<sequence length="462" mass="54358">MFELFRIAVGNDNNVLILFDEQTKMPLFYPLMYSIDRLNLRSVSTQESTLRAIKFFYNFWHQKFDSTFCYSFNQSNHDPSIAINELDDFFHYLNGGHIYSPNLISLEHSSVSNIFTNAERVRAFARFIKYISIKYVNSYHYKESPKEILRHQNRLLVSLKSNTDNYKKISKSRITTEVNSHQGFDSLTDEMVNMLYKIIMPSSSKKINPLNPFRILENQIRNFVIVRILLNYGLRVSELMLLENSSIKTSKDGSSFYLIITTMSDNSKDNRYRKPSIKTKDSIRSIAIDKTDYQCLLQYISKVRPNSKENNQLIFTTLRQPYKPLSYDAIYLIFKKIDEALTTHFPQFTDSQYLGCMKKITPHTARHTWAYSMLKNTYNKKYNEIIRLSGRSNIDFTNNGIMEDAKDELRMLAGWHANSIMPDLYAKRFISENANKENLRRIHTLNNTIESDFYFEDTSNDY</sequence>
<dbReference type="CDD" id="cd00397">
    <property type="entry name" value="DNA_BRE_C"/>
    <property type="match status" value="1"/>
</dbReference>
<accession>Q1QB05</accession>
<dbReference type="GO" id="GO:0006310">
    <property type="term" value="P:DNA recombination"/>
    <property type="evidence" value="ECO:0007669"/>
    <property type="project" value="UniProtKB-KW"/>
</dbReference>
<dbReference type="RefSeq" id="WP_011513700.1">
    <property type="nucleotide sequence ID" value="NC_007969.1"/>
</dbReference>
<keyword evidence="4" id="KW-1185">Reference proteome</keyword>
<dbReference type="Pfam" id="PF00589">
    <property type="entry name" value="Phage_integrase"/>
    <property type="match status" value="1"/>
</dbReference>
<keyword evidence="1" id="KW-0233">DNA recombination</keyword>
<evidence type="ECO:0000259" key="2">
    <source>
        <dbReference type="PROSITE" id="PS51898"/>
    </source>
</evidence>
<dbReference type="Gene3D" id="1.10.443.10">
    <property type="entry name" value="Intergrase catalytic core"/>
    <property type="match status" value="1"/>
</dbReference>
<dbReference type="GO" id="GO:0003677">
    <property type="term" value="F:DNA binding"/>
    <property type="evidence" value="ECO:0007669"/>
    <property type="project" value="InterPro"/>
</dbReference>
<evidence type="ECO:0000313" key="3">
    <source>
        <dbReference type="EMBL" id="ABE75148.1"/>
    </source>
</evidence>
<dbReference type="HOGENOM" id="CLU_048231_3_1_6"/>
<reference evidence="3" key="1">
    <citation type="submission" date="2006-03" db="EMBL/GenBank/DDBJ databases">
        <title>Complete sequence of chromosome of Psychrobacter cryohalolentis K5.</title>
        <authorList>
            <consortium name="US DOE Joint Genome Institute"/>
            <person name="Copeland A."/>
            <person name="Lucas S."/>
            <person name="Lapidus A."/>
            <person name="Barry K."/>
            <person name="Detter J.C."/>
            <person name="Glavina del Rio T."/>
            <person name="Hammon N."/>
            <person name="Israni S."/>
            <person name="Dalin E."/>
            <person name="Tice H."/>
            <person name="Pitluck S."/>
            <person name="Brettin T."/>
            <person name="Bruce D."/>
            <person name="Han C."/>
            <person name="Tapia R."/>
            <person name="Sims D.R."/>
            <person name="Gilna P."/>
            <person name="Schmutz J."/>
            <person name="Larimer F."/>
            <person name="Land M."/>
            <person name="Hauser L."/>
            <person name="Kyrpides N."/>
            <person name="Kim E."/>
            <person name="Richardson P."/>
        </authorList>
    </citation>
    <scope>NUCLEOTIDE SEQUENCE</scope>
    <source>
        <strain evidence="3">K5</strain>
    </source>
</reference>
<organism evidence="3 4">
    <name type="scientific">Psychrobacter cryohalolentis (strain ATCC BAA-1226 / DSM 17306 / VKM B-2378 / K5)</name>
    <dbReference type="NCBI Taxonomy" id="335284"/>
    <lineage>
        <taxon>Bacteria</taxon>
        <taxon>Pseudomonadati</taxon>
        <taxon>Pseudomonadota</taxon>
        <taxon>Gammaproteobacteria</taxon>
        <taxon>Moraxellales</taxon>
        <taxon>Moraxellaceae</taxon>
        <taxon>Psychrobacter</taxon>
    </lineage>
</organism>
<feature type="domain" description="Tyr recombinase" evidence="2">
    <location>
        <begin position="182"/>
        <end position="414"/>
    </location>
</feature>
<dbReference type="Proteomes" id="UP000002425">
    <property type="component" value="Chromosome"/>
</dbReference>
<proteinExistence type="predicted"/>
<evidence type="ECO:0000256" key="1">
    <source>
        <dbReference type="ARBA" id="ARBA00023172"/>
    </source>
</evidence>
<dbReference type="AlphaFoldDB" id="Q1QB05"/>
<dbReference type="SUPFAM" id="SSF56349">
    <property type="entry name" value="DNA breaking-rejoining enzymes"/>
    <property type="match status" value="1"/>
</dbReference>
<dbReference type="PROSITE" id="PS51898">
    <property type="entry name" value="TYR_RECOMBINASE"/>
    <property type="match status" value="1"/>
</dbReference>
<dbReference type="EMBL" id="CP000323">
    <property type="protein sequence ID" value="ABE75148.1"/>
    <property type="molecule type" value="Genomic_DNA"/>
</dbReference>
<dbReference type="InterPro" id="IPR002104">
    <property type="entry name" value="Integrase_catalytic"/>
</dbReference>
<gene>
    <name evidence="3" type="ordered locus">Pcryo_1369</name>
</gene>
<dbReference type="eggNOG" id="COG0582">
    <property type="taxonomic scope" value="Bacteria"/>
</dbReference>
<dbReference type="STRING" id="335284.Pcryo_1369"/>
<dbReference type="InterPro" id="IPR013762">
    <property type="entry name" value="Integrase-like_cat_sf"/>
</dbReference>
<protein>
    <submittedName>
        <fullName evidence="3">Phage integrase</fullName>
    </submittedName>
</protein>
<evidence type="ECO:0000313" key="4">
    <source>
        <dbReference type="Proteomes" id="UP000002425"/>
    </source>
</evidence>
<dbReference type="GO" id="GO:0015074">
    <property type="term" value="P:DNA integration"/>
    <property type="evidence" value="ECO:0007669"/>
    <property type="project" value="InterPro"/>
</dbReference>
<name>Q1QB05_PSYCK</name>
<dbReference type="InterPro" id="IPR011010">
    <property type="entry name" value="DNA_brk_join_enz"/>
</dbReference>